<organism evidence="1 2">
    <name type="scientific">Pteropus vampyrus</name>
    <name type="common">Large flying fox</name>
    <dbReference type="NCBI Taxonomy" id="132908"/>
    <lineage>
        <taxon>Eukaryota</taxon>
        <taxon>Metazoa</taxon>
        <taxon>Chordata</taxon>
        <taxon>Craniata</taxon>
        <taxon>Vertebrata</taxon>
        <taxon>Euteleostomi</taxon>
        <taxon>Mammalia</taxon>
        <taxon>Eutheria</taxon>
        <taxon>Laurasiatheria</taxon>
        <taxon>Chiroptera</taxon>
        <taxon>Yinpterochiroptera</taxon>
        <taxon>Pteropodoidea</taxon>
        <taxon>Pteropodidae</taxon>
        <taxon>Pteropodinae</taxon>
        <taxon>Pteropus</taxon>
    </lineage>
</organism>
<dbReference type="OrthoDB" id="10024479at2759"/>
<evidence type="ECO:0000313" key="2">
    <source>
        <dbReference type="RefSeq" id="XP_023376205.1"/>
    </source>
</evidence>
<dbReference type="GeneID" id="111729515"/>
<gene>
    <name evidence="2" type="primary">CUNH6orf118</name>
</gene>
<keyword evidence="1" id="KW-1185">Reference proteome</keyword>
<dbReference type="AlphaFoldDB" id="A0A6P6BMA2"/>
<reference evidence="2" key="1">
    <citation type="submission" date="2025-08" db="UniProtKB">
        <authorList>
            <consortium name="RefSeq"/>
        </authorList>
    </citation>
    <scope>IDENTIFICATION</scope>
    <source>
        <tissue evidence="2">Kidney</tissue>
    </source>
</reference>
<evidence type="ECO:0000313" key="1">
    <source>
        <dbReference type="Proteomes" id="UP000515202"/>
    </source>
</evidence>
<proteinExistence type="predicted"/>
<sequence>MDEKQLTLIEKVEKRRCEILKKWDDIQDLEREMKTTLIHTGISHITENKIKSLEIEAIKLETANKVLKKKICIIENQLKQCMLKNKMSGDKQQNLWEFITEFIKFKETDNNSQVPGKMTCENS</sequence>
<dbReference type="Proteomes" id="UP000515202">
    <property type="component" value="Unplaced"/>
</dbReference>
<dbReference type="PANTHER" id="PTHR34916:SF1">
    <property type="entry name" value="GI:13385330"/>
    <property type="match status" value="1"/>
</dbReference>
<accession>A0A6P6BMA2</accession>
<name>A0A6P6BMA2_PTEVA</name>
<dbReference type="PANTHER" id="PTHR34916">
    <property type="entry name" value="GI:13385330"/>
    <property type="match status" value="1"/>
</dbReference>
<dbReference type="RefSeq" id="XP_023376205.1">
    <property type="nucleotide sequence ID" value="XM_023520437.1"/>
</dbReference>
<dbReference type="KEGG" id="pvp:111729515"/>
<protein>
    <submittedName>
        <fullName evidence="2">Uncharacterized protein C6orf118 homolog</fullName>
    </submittedName>
</protein>
<dbReference type="CTD" id="102568591"/>